<evidence type="ECO:0000256" key="3">
    <source>
        <dbReference type="ARBA" id="ARBA00022692"/>
    </source>
</evidence>
<dbReference type="InterPro" id="IPR037066">
    <property type="entry name" value="Plug_dom_sf"/>
</dbReference>
<keyword evidence="5" id="KW-0798">TonB box</keyword>
<dbReference type="AlphaFoldDB" id="A0A3B0REN3"/>
<dbReference type="Gene3D" id="2.40.170.20">
    <property type="entry name" value="TonB-dependent receptor, beta-barrel domain"/>
    <property type="match status" value="1"/>
</dbReference>
<accession>A0A3B0REN3</accession>
<proteinExistence type="predicted"/>
<dbReference type="GO" id="GO:0044718">
    <property type="term" value="P:siderophore transmembrane transport"/>
    <property type="evidence" value="ECO:0007669"/>
    <property type="project" value="TreeGrafter"/>
</dbReference>
<sequence>MIIKTTTVSAAAALFCVAPVSAGAQSPAPNAENNNDEIIVEGLRLATPASETGSSVSIITAEDIELRGYAFALDALASAPGVTVNQNGAFGGLASVRIRGAASDQTLVLLDGVPLGDPTAVGGGYDFSLLDAADIDRIEILKGPQSTLWGSDAIGGVVNIITKRPEAGLGARLFAEGGSFKTYRGGAAIFGANDVGDFRLAASGITSDGISKADANDGNGEADDYDGRTYAARGGLNLPHGMRLEARARYMQGETEIDGFPPPNFSLADTSDYSKTEQFTTAATLSAPLFGDRLENSFMAGFTDIKRTGNFGGFAALDKGDRLILRYQGTLNISARHRLAFGAEREENEANSDKTSVNGLFALYELKPFDGLTLTAGVRNDDHSRFGSATTARAAAAWSPSPYVTLRGSWGEGFKAPTIFQLTQTFGLLPANGDLRPETSSAFDIGVDLTAPTSRARLSVTYFDRDTENLIIFAPNFRYENLDATKANGIETALDITVTNTISISTSYAYIDAEDATTGERQIRIPRHSGDFAVIYKTGPISGSAVLRYNGAESEGAFGTDVPSWVRVDLAASYQVSETIELYTRIENLFDENYQQISGFGTPGLSAYGGVRLAF</sequence>
<evidence type="ECO:0000259" key="9">
    <source>
        <dbReference type="Pfam" id="PF00593"/>
    </source>
</evidence>
<keyword evidence="7 11" id="KW-0675">Receptor</keyword>
<evidence type="ECO:0000256" key="2">
    <source>
        <dbReference type="ARBA" id="ARBA00022448"/>
    </source>
</evidence>
<dbReference type="PANTHER" id="PTHR30069">
    <property type="entry name" value="TONB-DEPENDENT OUTER MEMBRANE RECEPTOR"/>
    <property type="match status" value="1"/>
</dbReference>
<keyword evidence="2" id="KW-0813">Transport</keyword>
<dbReference type="SUPFAM" id="SSF56935">
    <property type="entry name" value="Porins"/>
    <property type="match status" value="1"/>
</dbReference>
<comment type="subcellular location">
    <subcellularLocation>
        <location evidence="1">Cell outer membrane</location>
        <topology evidence="1">Multi-pass membrane protein</topology>
    </subcellularLocation>
</comment>
<dbReference type="Pfam" id="PF00593">
    <property type="entry name" value="TonB_dep_Rec_b-barrel"/>
    <property type="match status" value="1"/>
</dbReference>
<keyword evidence="4" id="KW-0732">Signal</keyword>
<dbReference type="PROSITE" id="PS52016">
    <property type="entry name" value="TONB_DEPENDENT_REC_3"/>
    <property type="match status" value="1"/>
</dbReference>
<gene>
    <name evidence="11" type="ORF">MNBD_ALPHA05-586</name>
</gene>
<name>A0A3B0REN3_9ZZZZ</name>
<dbReference type="CDD" id="cd01347">
    <property type="entry name" value="ligand_gated_channel"/>
    <property type="match status" value="1"/>
</dbReference>
<organism evidence="11">
    <name type="scientific">hydrothermal vent metagenome</name>
    <dbReference type="NCBI Taxonomy" id="652676"/>
    <lineage>
        <taxon>unclassified sequences</taxon>
        <taxon>metagenomes</taxon>
        <taxon>ecological metagenomes</taxon>
    </lineage>
</organism>
<evidence type="ECO:0000256" key="7">
    <source>
        <dbReference type="ARBA" id="ARBA00023170"/>
    </source>
</evidence>
<keyword evidence="3" id="KW-0812">Transmembrane</keyword>
<dbReference type="Gene3D" id="2.170.130.10">
    <property type="entry name" value="TonB-dependent receptor, plug domain"/>
    <property type="match status" value="1"/>
</dbReference>
<dbReference type="GO" id="GO:0015344">
    <property type="term" value="F:siderophore uptake transmembrane transporter activity"/>
    <property type="evidence" value="ECO:0007669"/>
    <property type="project" value="TreeGrafter"/>
</dbReference>
<dbReference type="InterPro" id="IPR000531">
    <property type="entry name" value="Beta-barrel_TonB"/>
</dbReference>
<feature type="domain" description="TonB-dependent receptor-like beta-barrel" evidence="9">
    <location>
        <begin position="188"/>
        <end position="589"/>
    </location>
</feature>
<dbReference type="EMBL" id="UOEH01000040">
    <property type="protein sequence ID" value="VAV90449.1"/>
    <property type="molecule type" value="Genomic_DNA"/>
</dbReference>
<evidence type="ECO:0000256" key="1">
    <source>
        <dbReference type="ARBA" id="ARBA00004571"/>
    </source>
</evidence>
<evidence type="ECO:0000256" key="8">
    <source>
        <dbReference type="ARBA" id="ARBA00023237"/>
    </source>
</evidence>
<dbReference type="GO" id="GO:0009279">
    <property type="term" value="C:cell outer membrane"/>
    <property type="evidence" value="ECO:0007669"/>
    <property type="project" value="UniProtKB-SubCell"/>
</dbReference>
<keyword evidence="6" id="KW-0472">Membrane</keyword>
<dbReference type="Pfam" id="PF07715">
    <property type="entry name" value="Plug"/>
    <property type="match status" value="1"/>
</dbReference>
<evidence type="ECO:0000313" key="11">
    <source>
        <dbReference type="EMBL" id="VAV90449.1"/>
    </source>
</evidence>
<feature type="domain" description="TonB-dependent receptor plug" evidence="10">
    <location>
        <begin position="49"/>
        <end position="157"/>
    </location>
</feature>
<dbReference type="InterPro" id="IPR036942">
    <property type="entry name" value="Beta-barrel_TonB_sf"/>
</dbReference>
<dbReference type="InterPro" id="IPR039426">
    <property type="entry name" value="TonB-dep_rcpt-like"/>
</dbReference>
<keyword evidence="8" id="KW-0998">Cell outer membrane</keyword>
<evidence type="ECO:0000259" key="10">
    <source>
        <dbReference type="Pfam" id="PF07715"/>
    </source>
</evidence>
<evidence type="ECO:0000256" key="5">
    <source>
        <dbReference type="ARBA" id="ARBA00023077"/>
    </source>
</evidence>
<dbReference type="PANTHER" id="PTHR30069:SF29">
    <property type="entry name" value="HEMOGLOBIN AND HEMOGLOBIN-HAPTOGLOBIN-BINDING PROTEIN 1-RELATED"/>
    <property type="match status" value="1"/>
</dbReference>
<evidence type="ECO:0000256" key="4">
    <source>
        <dbReference type="ARBA" id="ARBA00022729"/>
    </source>
</evidence>
<protein>
    <submittedName>
        <fullName evidence="11">Outer membrane vitamin B12 receptor BtuB</fullName>
    </submittedName>
</protein>
<dbReference type="InterPro" id="IPR012910">
    <property type="entry name" value="Plug_dom"/>
</dbReference>
<evidence type="ECO:0000256" key="6">
    <source>
        <dbReference type="ARBA" id="ARBA00023136"/>
    </source>
</evidence>
<reference evidence="11" key="1">
    <citation type="submission" date="2018-06" db="EMBL/GenBank/DDBJ databases">
        <authorList>
            <person name="Zhirakovskaya E."/>
        </authorList>
    </citation>
    <scope>NUCLEOTIDE SEQUENCE</scope>
</reference>